<comment type="caution">
    <text evidence="2">The sequence shown here is derived from an EMBL/GenBank/DDBJ whole genome shotgun (WGS) entry which is preliminary data.</text>
</comment>
<evidence type="ECO:0000256" key="1">
    <source>
        <dbReference type="SAM" id="MobiDB-lite"/>
    </source>
</evidence>
<gene>
    <name evidence="2" type="ORF">pipiens_000610</name>
</gene>
<accession>A0ABD1CKP9</accession>
<proteinExistence type="predicted"/>
<feature type="compositionally biased region" description="Polar residues" evidence="1">
    <location>
        <begin position="20"/>
        <end position="36"/>
    </location>
</feature>
<feature type="region of interest" description="Disordered" evidence="1">
    <location>
        <begin position="12"/>
        <end position="39"/>
    </location>
</feature>
<organism evidence="2 3">
    <name type="scientific">Culex pipiens pipiens</name>
    <name type="common">Northern house mosquito</name>
    <dbReference type="NCBI Taxonomy" id="38569"/>
    <lineage>
        <taxon>Eukaryota</taxon>
        <taxon>Metazoa</taxon>
        <taxon>Ecdysozoa</taxon>
        <taxon>Arthropoda</taxon>
        <taxon>Hexapoda</taxon>
        <taxon>Insecta</taxon>
        <taxon>Pterygota</taxon>
        <taxon>Neoptera</taxon>
        <taxon>Endopterygota</taxon>
        <taxon>Diptera</taxon>
        <taxon>Nematocera</taxon>
        <taxon>Culicoidea</taxon>
        <taxon>Culicidae</taxon>
        <taxon>Culicinae</taxon>
        <taxon>Culicini</taxon>
        <taxon>Culex</taxon>
        <taxon>Culex</taxon>
    </lineage>
</organism>
<reference evidence="2 3" key="1">
    <citation type="submission" date="2024-05" db="EMBL/GenBank/DDBJ databases">
        <title>Culex pipiens pipiens assembly and annotation.</title>
        <authorList>
            <person name="Alout H."/>
            <person name="Durand T."/>
        </authorList>
    </citation>
    <scope>NUCLEOTIDE SEQUENCE [LARGE SCALE GENOMIC DNA]</scope>
    <source>
        <strain evidence="2">HA-2024</strain>
        <tissue evidence="2">Whole body</tissue>
    </source>
</reference>
<protein>
    <submittedName>
        <fullName evidence="2">Uncharacterized protein</fullName>
    </submittedName>
</protein>
<evidence type="ECO:0000313" key="2">
    <source>
        <dbReference type="EMBL" id="KAL1376975.1"/>
    </source>
</evidence>
<evidence type="ECO:0000313" key="3">
    <source>
        <dbReference type="Proteomes" id="UP001562425"/>
    </source>
</evidence>
<name>A0ABD1CKP9_CULPP</name>
<keyword evidence="3" id="KW-1185">Reference proteome</keyword>
<sequence length="281" mass="32066">MQWRIEHLVKKHNQRKVNRSKPTVSTTANELASSEGSAEEMADIEETASQLRFMEPCEGSMNIIQQGWIKTITIRNSIRQMDDPEAKISEMFKRFPILGAFDGNLINLDFNHLFPGSADAANRWNDIQHKILQCFKHHASIENEFIRAVVFVKENNPTRGVKRTHDGSKEIRTTLDRIVEWISPEDNVDDYVNKVKSSKQIFLLVKASPYKNGESYVVVGKRCFYVGFEIEAAFFTFLKVFKFLNVPVEPSLKNFFALFDGAIFQTGALTTTGTTFMVKLG</sequence>
<dbReference type="EMBL" id="JBEHCU010011265">
    <property type="protein sequence ID" value="KAL1376975.1"/>
    <property type="molecule type" value="Genomic_DNA"/>
</dbReference>
<dbReference type="Proteomes" id="UP001562425">
    <property type="component" value="Unassembled WGS sequence"/>
</dbReference>
<dbReference type="AlphaFoldDB" id="A0ABD1CKP9"/>